<organism evidence="1 2">
    <name type="scientific">Portunus trituberculatus</name>
    <name type="common">Swimming crab</name>
    <name type="synonym">Neptunus trituberculatus</name>
    <dbReference type="NCBI Taxonomy" id="210409"/>
    <lineage>
        <taxon>Eukaryota</taxon>
        <taxon>Metazoa</taxon>
        <taxon>Ecdysozoa</taxon>
        <taxon>Arthropoda</taxon>
        <taxon>Crustacea</taxon>
        <taxon>Multicrustacea</taxon>
        <taxon>Malacostraca</taxon>
        <taxon>Eumalacostraca</taxon>
        <taxon>Eucarida</taxon>
        <taxon>Decapoda</taxon>
        <taxon>Pleocyemata</taxon>
        <taxon>Brachyura</taxon>
        <taxon>Eubrachyura</taxon>
        <taxon>Portunoidea</taxon>
        <taxon>Portunidae</taxon>
        <taxon>Portuninae</taxon>
        <taxon>Portunus</taxon>
    </lineage>
</organism>
<dbReference type="AlphaFoldDB" id="A0A5B7K941"/>
<dbReference type="PROSITE" id="PS51257">
    <property type="entry name" value="PROKAR_LIPOPROTEIN"/>
    <property type="match status" value="1"/>
</dbReference>
<reference evidence="1 2" key="1">
    <citation type="submission" date="2019-05" db="EMBL/GenBank/DDBJ databases">
        <title>Another draft genome of Portunus trituberculatus and its Hox gene families provides insights of decapod evolution.</title>
        <authorList>
            <person name="Jeong J.-H."/>
            <person name="Song I."/>
            <person name="Kim S."/>
            <person name="Choi T."/>
            <person name="Kim D."/>
            <person name="Ryu S."/>
            <person name="Kim W."/>
        </authorList>
    </citation>
    <scope>NUCLEOTIDE SEQUENCE [LARGE SCALE GENOMIC DNA]</scope>
    <source>
        <tissue evidence="1">Muscle</tissue>
    </source>
</reference>
<sequence>MTSTIKRDKKAGTRLTTTTTISASGTYACVLMCCEEHLLNTWRCLVYWCDVRSAISSSSLPAVSSPLGQGQEE</sequence>
<evidence type="ECO:0000313" key="2">
    <source>
        <dbReference type="Proteomes" id="UP000324222"/>
    </source>
</evidence>
<dbReference type="EMBL" id="VSRR010127747">
    <property type="protein sequence ID" value="MPD01579.1"/>
    <property type="molecule type" value="Genomic_DNA"/>
</dbReference>
<name>A0A5B7K941_PORTR</name>
<accession>A0A5B7K941</accession>
<proteinExistence type="predicted"/>
<comment type="caution">
    <text evidence="1">The sequence shown here is derived from an EMBL/GenBank/DDBJ whole genome shotgun (WGS) entry which is preliminary data.</text>
</comment>
<protein>
    <submittedName>
        <fullName evidence="1">Uncharacterized protein</fullName>
    </submittedName>
</protein>
<gene>
    <name evidence="1" type="ORF">E2C01_097113</name>
</gene>
<keyword evidence="2" id="KW-1185">Reference proteome</keyword>
<dbReference type="Proteomes" id="UP000324222">
    <property type="component" value="Unassembled WGS sequence"/>
</dbReference>
<evidence type="ECO:0000313" key="1">
    <source>
        <dbReference type="EMBL" id="MPD01579.1"/>
    </source>
</evidence>